<dbReference type="InterPro" id="IPR000868">
    <property type="entry name" value="Isochorismatase-like_dom"/>
</dbReference>
<dbReference type="InterPro" id="IPR036380">
    <property type="entry name" value="Isochorismatase-like_sf"/>
</dbReference>
<dbReference type="OrthoDB" id="9794942at2"/>
<evidence type="ECO:0000313" key="3">
    <source>
        <dbReference type="EMBL" id="KAA5599885.1"/>
    </source>
</evidence>
<comment type="caution">
    <text evidence="3">The sequence shown here is derived from an EMBL/GenBank/DDBJ whole genome shotgun (WGS) entry which is preliminary data.</text>
</comment>
<proteinExistence type="predicted"/>
<keyword evidence="1 3" id="KW-0378">Hydrolase</keyword>
<keyword evidence="4" id="KW-1185">Reference proteome</keyword>
<dbReference type="EMBL" id="VWPL01000018">
    <property type="protein sequence ID" value="KAA5599885.1"/>
    <property type="molecule type" value="Genomic_DNA"/>
</dbReference>
<evidence type="ECO:0000313" key="4">
    <source>
        <dbReference type="Proteomes" id="UP000323886"/>
    </source>
</evidence>
<gene>
    <name evidence="3" type="ORF">F1193_10890</name>
</gene>
<name>A0A5M6HVX6_9HYPH</name>
<evidence type="ECO:0000256" key="1">
    <source>
        <dbReference type="ARBA" id="ARBA00022801"/>
    </source>
</evidence>
<sequence>MTAPRTLRDMVGAPSVPPRLADAVVVVIDAQREYVDGRLPLVDVDAALARLADVLFAARAAGAPVIHVQHRGAAGGAFDPAGPGFAFADPAAPVTGERVVEKTLPNSFADTELAEAVAETGSRQLVLAGFMTHMCVSTTARAALDHGLGVTVIADACATRDLPDPTGGPVIPAAEIHRVALAELADRFAIVCRASDLKR</sequence>
<dbReference type="CDD" id="cd01014">
    <property type="entry name" value="nicotinamidase_related"/>
    <property type="match status" value="1"/>
</dbReference>
<dbReference type="PANTHER" id="PTHR43540">
    <property type="entry name" value="PEROXYUREIDOACRYLATE/UREIDOACRYLATE AMIDOHYDROLASE-RELATED"/>
    <property type="match status" value="1"/>
</dbReference>
<dbReference type="InterPro" id="IPR050272">
    <property type="entry name" value="Isochorismatase-like_hydrls"/>
</dbReference>
<dbReference type="RefSeq" id="WP_150097719.1">
    <property type="nucleotide sequence ID" value="NZ_VWPL01000018.1"/>
</dbReference>
<protein>
    <submittedName>
        <fullName evidence="3">Cysteine hydrolase</fullName>
    </submittedName>
</protein>
<organism evidence="3 4">
    <name type="scientific">Blastochloris sulfoviridis</name>
    <dbReference type="NCBI Taxonomy" id="50712"/>
    <lineage>
        <taxon>Bacteria</taxon>
        <taxon>Pseudomonadati</taxon>
        <taxon>Pseudomonadota</taxon>
        <taxon>Alphaproteobacteria</taxon>
        <taxon>Hyphomicrobiales</taxon>
        <taxon>Blastochloridaceae</taxon>
        <taxon>Blastochloris</taxon>
    </lineage>
</organism>
<dbReference type="Gene3D" id="3.40.50.850">
    <property type="entry name" value="Isochorismatase-like"/>
    <property type="match status" value="1"/>
</dbReference>
<reference evidence="3 4" key="1">
    <citation type="submission" date="2019-09" db="EMBL/GenBank/DDBJ databases">
        <title>Draft Whole-Genome sequence of Blastochloris sulfoviridis DSM 729.</title>
        <authorList>
            <person name="Meyer T.E."/>
            <person name="Kyndt J.A."/>
        </authorList>
    </citation>
    <scope>NUCLEOTIDE SEQUENCE [LARGE SCALE GENOMIC DNA]</scope>
    <source>
        <strain evidence="3 4">DSM 729</strain>
    </source>
</reference>
<accession>A0A5M6HVX6</accession>
<feature type="domain" description="Isochorismatase-like" evidence="2">
    <location>
        <begin position="24"/>
        <end position="194"/>
    </location>
</feature>
<dbReference type="PANTHER" id="PTHR43540:SF15">
    <property type="entry name" value="BLR5631 PROTEIN"/>
    <property type="match status" value="1"/>
</dbReference>
<evidence type="ECO:0000259" key="2">
    <source>
        <dbReference type="Pfam" id="PF00857"/>
    </source>
</evidence>
<dbReference type="GO" id="GO:0016787">
    <property type="term" value="F:hydrolase activity"/>
    <property type="evidence" value="ECO:0007669"/>
    <property type="project" value="UniProtKB-KW"/>
</dbReference>
<dbReference type="Pfam" id="PF00857">
    <property type="entry name" value="Isochorismatase"/>
    <property type="match status" value="1"/>
</dbReference>
<dbReference type="SUPFAM" id="SSF52499">
    <property type="entry name" value="Isochorismatase-like hydrolases"/>
    <property type="match status" value="1"/>
</dbReference>
<dbReference type="AlphaFoldDB" id="A0A5M6HVX6"/>
<dbReference type="Proteomes" id="UP000323886">
    <property type="component" value="Unassembled WGS sequence"/>
</dbReference>